<sequence>MLVDKKKLSNSLKKTFDTFIESISKFDRQEINHQRNMGEWTAGQVADHVIKATGGLPDSHVEKPVREVDLYVKSLQDIFLNFEIKMESPDFIYPENGPFNRDELITDLELNKQRYVDIIQNEDLRVVCLDFEFPTYGFLTRYEWLMFIQFHTQRHNHQLMQIFKGL</sequence>
<dbReference type="Gene3D" id="1.20.120.450">
    <property type="entry name" value="dinb family like domain"/>
    <property type="match status" value="1"/>
</dbReference>
<accession>A0ABV6HI03</accession>
<dbReference type="Proteomes" id="UP001589774">
    <property type="component" value="Unassembled WGS sequence"/>
</dbReference>
<dbReference type="SUPFAM" id="SSF109854">
    <property type="entry name" value="DinB/YfiT-like putative metalloenzymes"/>
    <property type="match status" value="1"/>
</dbReference>
<dbReference type="EMBL" id="JBHLWO010000002">
    <property type="protein sequence ID" value="MFC0318511.1"/>
    <property type="molecule type" value="Genomic_DNA"/>
</dbReference>
<protein>
    <submittedName>
        <fullName evidence="1">DinB family protein</fullName>
    </submittedName>
</protein>
<comment type="caution">
    <text evidence="1">The sequence shown here is derived from an EMBL/GenBank/DDBJ whole genome shotgun (WGS) entry which is preliminary data.</text>
</comment>
<keyword evidence="2" id="KW-1185">Reference proteome</keyword>
<dbReference type="RefSeq" id="WP_013666063.1">
    <property type="nucleotide sequence ID" value="NZ_JBHLWO010000002.1"/>
</dbReference>
<proteinExistence type="predicted"/>
<gene>
    <name evidence="1" type="ORF">ACFFI0_09330</name>
</gene>
<name>A0ABV6HI03_9SPHI</name>
<reference evidence="1 2" key="1">
    <citation type="submission" date="2024-09" db="EMBL/GenBank/DDBJ databases">
        <authorList>
            <person name="Sun Q."/>
            <person name="Mori K."/>
        </authorList>
    </citation>
    <scope>NUCLEOTIDE SEQUENCE [LARGE SCALE GENOMIC DNA]</scope>
    <source>
        <strain evidence="1 2">CCM 7765</strain>
    </source>
</reference>
<evidence type="ECO:0000313" key="1">
    <source>
        <dbReference type="EMBL" id="MFC0318511.1"/>
    </source>
</evidence>
<dbReference type="InterPro" id="IPR034660">
    <property type="entry name" value="DinB/YfiT-like"/>
</dbReference>
<evidence type="ECO:0000313" key="2">
    <source>
        <dbReference type="Proteomes" id="UP001589774"/>
    </source>
</evidence>
<organism evidence="1 2">
    <name type="scientific">Olivibacter oleidegradans</name>
    <dbReference type="NCBI Taxonomy" id="760123"/>
    <lineage>
        <taxon>Bacteria</taxon>
        <taxon>Pseudomonadati</taxon>
        <taxon>Bacteroidota</taxon>
        <taxon>Sphingobacteriia</taxon>
        <taxon>Sphingobacteriales</taxon>
        <taxon>Sphingobacteriaceae</taxon>
        <taxon>Olivibacter</taxon>
    </lineage>
</organism>